<evidence type="ECO:0008006" key="4">
    <source>
        <dbReference type="Google" id="ProtNLM"/>
    </source>
</evidence>
<keyword evidence="1" id="KW-1133">Transmembrane helix</keyword>
<evidence type="ECO:0000256" key="1">
    <source>
        <dbReference type="SAM" id="Phobius"/>
    </source>
</evidence>
<sequence length="136" mass="14114">MNGSLALMAALARLALRDTRRRIGQSIALLVLATLFFGLALASLVVALGIWLAQVTTPLAAALIIAAGAMVMGLVFLGVYSLTARRANPALAEMRREAAKLADFARSEVGATSPLTALASAGVAGLVLGLLLFRRR</sequence>
<organism evidence="2 3">
    <name type="scientific">Fuscovulum blasticum DSM 2131</name>
    <dbReference type="NCBI Taxonomy" id="1188250"/>
    <lineage>
        <taxon>Bacteria</taxon>
        <taxon>Pseudomonadati</taxon>
        <taxon>Pseudomonadota</taxon>
        <taxon>Alphaproteobacteria</taxon>
        <taxon>Rhodobacterales</taxon>
        <taxon>Paracoccaceae</taxon>
        <taxon>Pseudogemmobacter</taxon>
    </lineage>
</organism>
<dbReference type="RefSeq" id="WP_107671457.1">
    <property type="nucleotide sequence ID" value="NZ_PZKE01000001.1"/>
</dbReference>
<dbReference type="AlphaFoldDB" id="A0A2T4JEE2"/>
<evidence type="ECO:0000313" key="2">
    <source>
        <dbReference type="EMBL" id="PTE16292.1"/>
    </source>
</evidence>
<proteinExistence type="predicted"/>
<gene>
    <name evidence="2" type="ORF">C5F44_00020</name>
</gene>
<keyword evidence="3" id="KW-1185">Reference proteome</keyword>
<reference evidence="2 3" key="1">
    <citation type="submission" date="2018-03" db="EMBL/GenBank/DDBJ databases">
        <title>Rhodobacter blasticus.</title>
        <authorList>
            <person name="Meyer T.E."/>
            <person name="Miller S."/>
            <person name="Lodha T."/>
            <person name="Gandham S."/>
            <person name="Chintalapati S."/>
            <person name="Chintalapati V.R."/>
        </authorList>
    </citation>
    <scope>NUCLEOTIDE SEQUENCE [LARGE SCALE GENOMIC DNA]</scope>
    <source>
        <strain evidence="2 3">DSM 2131</strain>
    </source>
</reference>
<feature type="transmembrane region" description="Helical" evidence="1">
    <location>
        <begin position="59"/>
        <end position="82"/>
    </location>
</feature>
<dbReference type="EMBL" id="PZKE01000001">
    <property type="protein sequence ID" value="PTE16292.1"/>
    <property type="molecule type" value="Genomic_DNA"/>
</dbReference>
<dbReference type="InterPro" id="IPR009937">
    <property type="entry name" value="Phage_holin_3_6"/>
</dbReference>
<dbReference type="Proteomes" id="UP000241362">
    <property type="component" value="Unassembled WGS sequence"/>
</dbReference>
<accession>A0A2T4JEE2</accession>
<dbReference type="Pfam" id="PF07332">
    <property type="entry name" value="Phage_holin_3_6"/>
    <property type="match status" value="1"/>
</dbReference>
<keyword evidence="1" id="KW-0472">Membrane</keyword>
<name>A0A2T4JEE2_FUSBL</name>
<keyword evidence="1" id="KW-0812">Transmembrane</keyword>
<protein>
    <recommendedName>
        <fullName evidence="4">Phage holin family protein</fullName>
    </recommendedName>
</protein>
<comment type="caution">
    <text evidence="2">The sequence shown here is derived from an EMBL/GenBank/DDBJ whole genome shotgun (WGS) entry which is preliminary data.</text>
</comment>
<feature type="transmembrane region" description="Helical" evidence="1">
    <location>
        <begin position="27"/>
        <end position="52"/>
    </location>
</feature>
<evidence type="ECO:0000313" key="3">
    <source>
        <dbReference type="Proteomes" id="UP000241362"/>
    </source>
</evidence>
<feature type="transmembrane region" description="Helical" evidence="1">
    <location>
        <begin position="115"/>
        <end position="133"/>
    </location>
</feature>